<gene>
    <name evidence="3" type="ordered locus">Cphamn1_2529</name>
</gene>
<sequence>MKVIADNRVSLEQFLSVTKRKIRRFLPKRPDSVGVGGHENNRGEAWSGEPFPEGGRRTAGAEKQAGEQKGFSFGPLLRLRTFAFLIAGTVLLVVYINNLLTINALSRENEGRRERIGISSSINAALELELQRLQTIHTISGKAEEMGLRTRITPGIIISEE</sequence>
<proteinExistence type="predicted"/>
<keyword evidence="2" id="KW-0812">Transmembrane</keyword>
<keyword evidence="2" id="KW-1133">Transmembrane helix</keyword>
<dbReference type="AlphaFoldDB" id="B3EQC5"/>
<feature type="compositionally biased region" description="Basic and acidic residues" evidence="1">
    <location>
        <begin position="54"/>
        <end position="65"/>
    </location>
</feature>
<accession>B3EQC5</accession>
<evidence type="ECO:0000256" key="1">
    <source>
        <dbReference type="SAM" id="MobiDB-lite"/>
    </source>
</evidence>
<dbReference type="EMBL" id="CP001101">
    <property type="protein sequence ID" value="ACE05423.1"/>
    <property type="molecule type" value="Genomic_DNA"/>
</dbReference>
<dbReference type="eggNOG" id="ENOG50349FR">
    <property type="taxonomic scope" value="Bacteria"/>
</dbReference>
<dbReference type="KEGG" id="cpb:Cphamn1_2529"/>
<feature type="region of interest" description="Disordered" evidence="1">
    <location>
        <begin position="30"/>
        <end position="65"/>
    </location>
</feature>
<name>B3EQC5_CHLPB</name>
<feature type="transmembrane region" description="Helical" evidence="2">
    <location>
        <begin position="82"/>
        <end position="105"/>
    </location>
</feature>
<reference evidence="3" key="1">
    <citation type="submission" date="2008-06" db="EMBL/GenBank/DDBJ databases">
        <title>Complete sequence of Chlorobium phaeobacteroides BS1.</title>
        <authorList>
            <consortium name="US DOE Joint Genome Institute"/>
            <person name="Lucas S."/>
            <person name="Copeland A."/>
            <person name="Lapidus A."/>
            <person name="Glavina del Rio T."/>
            <person name="Dalin E."/>
            <person name="Tice H."/>
            <person name="Bruce D."/>
            <person name="Goodwin L."/>
            <person name="Pitluck S."/>
            <person name="Schmutz J."/>
            <person name="Larimer F."/>
            <person name="Land M."/>
            <person name="Hauser L."/>
            <person name="Kyrpides N."/>
            <person name="Ovchinnikova G."/>
            <person name="Li T."/>
            <person name="Liu Z."/>
            <person name="Zhao F."/>
            <person name="Overmann J."/>
            <person name="Bryant D.A."/>
            <person name="Richardson P."/>
        </authorList>
    </citation>
    <scope>NUCLEOTIDE SEQUENCE [LARGE SCALE GENOMIC DNA]</scope>
    <source>
        <strain evidence="3">BS1</strain>
    </source>
</reference>
<organism evidence="3">
    <name type="scientific">Chlorobium phaeobacteroides (strain BS1)</name>
    <dbReference type="NCBI Taxonomy" id="331678"/>
    <lineage>
        <taxon>Bacteria</taxon>
        <taxon>Pseudomonadati</taxon>
        <taxon>Chlorobiota</taxon>
        <taxon>Chlorobiia</taxon>
        <taxon>Chlorobiales</taxon>
        <taxon>Chlorobiaceae</taxon>
        <taxon>Chlorobium/Pelodictyon group</taxon>
        <taxon>Chlorobium</taxon>
    </lineage>
</organism>
<evidence type="ECO:0000313" key="3">
    <source>
        <dbReference type="EMBL" id="ACE05423.1"/>
    </source>
</evidence>
<dbReference type="HOGENOM" id="CLU_1640771_0_0_10"/>
<dbReference type="STRING" id="331678.Cphamn1_2529"/>
<keyword evidence="2" id="KW-0472">Membrane</keyword>
<dbReference type="OrthoDB" id="598498at2"/>
<protein>
    <submittedName>
        <fullName evidence="3">Uncharacterized protein</fullName>
    </submittedName>
</protein>
<evidence type="ECO:0000256" key="2">
    <source>
        <dbReference type="SAM" id="Phobius"/>
    </source>
</evidence>